<keyword evidence="3" id="KW-1185">Reference proteome</keyword>
<evidence type="ECO:0000256" key="2">
    <source>
        <dbReference type="ARBA" id="ARBA00023319"/>
    </source>
</evidence>
<evidence type="ECO:0000256" key="1">
    <source>
        <dbReference type="ARBA" id="ARBA00023157"/>
    </source>
</evidence>
<dbReference type="Pfam" id="PF13927">
    <property type="entry name" value="Ig_3"/>
    <property type="match status" value="1"/>
</dbReference>
<dbReference type="InterPro" id="IPR036179">
    <property type="entry name" value="Ig-like_dom_sf"/>
</dbReference>
<dbReference type="InterPro" id="IPR050412">
    <property type="entry name" value="Ig-like_Receptors_ImmuneReg"/>
</dbReference>
<keyword evidence="2" id="KW-0393">Immunoglobulin domain</keyword>
<evidence type="ECO:0000313" key="3">
    <source>
        <dbReference type="Proteomes" id="UP001652624"/>
    </source>
</evidence>
<reference evidence="4" key="2">
    <citation type="submission" date="2025-08" db="UniProtKB">
        <authorList>
            <consortium name="RefSeq"/>
        </authorList>
    </citation>
    <scope>IDENTIFICATION</scope>
</reference>
<protein>
    <submittedName>
        <fullName evidence="4">Killer cell immunoglobulin-like receptor 3DS1</fullName>
    </submittedName>
</protein>
<name>A0ABM3W561_ERIEU</name>
<dbReference type="PANTHER" id="PTHR11738">
    <property type="entry name" value="MHC CLASS I NK CELL RECEPTOR"/>
    <property type="match status" value="1"/>
</dbReference>
<evidence type="ECO:0000313" key="4">
    <source>
        <dbReference type="RefSeq" id="XP_060031723.1"/>
    </source>
</evidence>
<dbReference type="Proteomes" id="UP001652624">
    <property type="component" value="Chromosome 2"/>
</dbReference>
<dbReference type="Gene3D" id="2.60.40.10">
    <property type="entry name" value="Immunoglobulins"/>
    <property type="match status" value="1"/>
</dbReference>
<dbReference type="PANTHER" id="PTHR11738:SF88">
    <property type="entry name" value="IG-LIKE DOMAIN-CONTAINING PROTEIN"/>
    <property type="match status" value="1"/>
</dbReference>
<sequence>MGGCTSVALSPTSSSECSEPLALVVTGVFPPPSLSAQRSPVVEAGGRVTLSCSSETASGTFHLLKEDGADPPLHMEQRPSFERPQVLFPVGPVNASHRGTYRCYGSSSSYPQQWSEPSDPLHLGVTGGF</sequence>
<gene>
    <name evidence="4" type="primary">LOC132533690</name>
</gene>
<organism evidence="3 4">
    <name type="scientific">Erinaceus europaeus</name>
    <name type="common">Western European hedgehog</name>
    <dbReference type="NCBI Taxonomy" id="9365"/>
    <lineage>
        <taxon>Eukaryota</taxon>
        <taxon>Metazoa</taxon>
        <taxon>Chordata</taxon>
        <taxon>Craniata</taxon>
        <taxon>Vertebrata</taxon>
        <taxon>Euteleostomi</taxon>
        <taxon>Mammalia</taxon>
        <taxon>Eutheria</taxon>
        <taxon>Laurasiatheria</taxon>
        <taxon>Eulipotyphla</taxon>
        <taxon>Erinaceidae</taxon>
        <taxon>Erinaceinae</taxon>
        <taxon>Erinaceus</taxon>
    </lineage>
</organism>
<dbReference type="GeneID" id="132533690"/>
<accession>A0ABM3W561</accession>
<dbReference type="InterPro" id="IPR013783">
    <property type="entry name" value="Ig-like_fold"/>
</dbReference>
<reference evidence="3" key="1">
    <citation type="submission" date="2025-05" db="UniProtKB">
        <authorList>
            <consortium name="RefSeq"/>
        </authorList>
    </citation>
    <scope>NUCLEOTIDE SEQUENCE [LARGE SCALE GENOMIC DNA]</scope>
</reference>
<dbReference type="SUPFAM" id="SSF48726">
    <property type="entry name" value="Immunoglobulin"/>
    <property type="match status" value="1"/>
</dbReference>
<proteinExistence type="predicted"/>
<dbReference type="RefSeq" id="XP_060031723.1">
    <property type="nucleotide sequence ID" value="XM_060175740.1"/>
</dbReference>
<keyword evidence="1" id="KW-1015">Disulfide bond</keyword>